<evidence type="ECO:0000256" key="5">
    <source>
        <dbReference type="ARBA" id="ARBA00023303"/>
    </source>
</evidence>
<keyword evidence="5" id="KW-0407">Ion channel</keyword>
<accession>A0ABD2QFL9</accession>
<proteinExistence type="predicted"/>
<evidence type="ECO:0000256" key="1">
    <source>
        <dbReference type="ARBA" id="ARBA00022448"/>
    </source>
</evidence>
<name>A0ABD2QFL9_9PLAT</name>
<evidence type="ECO:0000256" key="3">
    <source>
        <dbReference type="ARBA" id="ARBA00023043"/>
    </source>
</evidence>
<gene>
    <name evidence="7" type="ORF">Ciccas_004181</name>
</gene>
<keyword evidence="6" id="KW-0472">Membrane</keyword>
<keyword evidence="6" id="KW-0812">Transmembrane</keyword>
<feature type="non-terminal residue" evidence="7">
    <location>
        <position position="1"/>
    </location>
</feature>
<dbReference type="GO" id="GO:0034220">
    <property type="term" value="P:monoatomic ion transmembrane transport"/>
    <property type="evidence" value="ECO:0007669"/>
    <property type="project" value="UniProtKB-KW"/>
</dbReference>
<keyword evidence="3" id="KW-0040">ANK repeat</keyword>
<dbReference type="PANTHER" id="PTHR47143:SF3">
    <property type="entry name" value="PWWP DOMAIN-CONTAINING PROTEIN"/>
    <property type="match status" value="1"/>
</dbReference>
<evidence type="ECO:0000313" key="8">
    <source>
        <dbReference type="Proteomes" id="UP001626550"/>
    </source>
</evidence>
<feature type="transmembrane region" description="Helical" evidence="6">
    <location>
        <begin position="20"/>
        <end position="45"/>
    </location>
</feature>
<keyword evidence="8" id="KW-1185">Reference proteome</keyword>
<keyword evidence="6" id="KW-1133">Transmembrane helix</keyword>
<protein>
    <recommendedName>
        <fullName evidence="9">Ion transport domain-containing protein</fullName>
    </recommendedName>
</protein>
<organism evidence="7 8">
    <name type="scientific">Cichlidogyrus casuarinus</name>
    <dbReference type="NCBI Taxonomy" id="1844966"/>
    <lineage>
        <taxon>Eukaryota</taxon>
        <taxon>Metazoa</taxon>
        <taxon>Spiralia</taxon>
        <taxon>Lophotrochozoa</taxon>
        <taxon>Platyhelminthes</taxon>
        <taxon>Monogenea</taxon>
        <taxon>Monopisthocotylea</taxon>
        <taxon>Dactylogyridea</taxon>
        <taxon>Ancyrocephalidae</taxon>
        <taxon>Cichlidogyrus</taxon>
    </lineage>
</organism>
<dbReference type="AlphaFoldDB" id="A0ABD2QFL9"/>
<reference evidence="7 8" key="1">
    <citation type="submission" date="2024-11" db="EMBL/GenBank/DDBJ databases">
        <title>Adaptive evolution of stress response genes in parasites aligns with host niche diversity.</title>
        <authorList>
            <person name="Hahn C."/>
            <person name="Resl P."/>
        </authorList>
    </citation>
    <scope>NUCLEOTIDE SEQUENCE [LARGE SCALE GENOMIC DNA]</scope>
    <source>
        <strain evidence="7">EGGRZ-B1_66</strain>
        <tissue evidence="7">Body</tissue>
    </source>
</reference>
<evidence type="ECO:0000313" key="7">
    <source>
        <dbReference type="EMBL" id="KAL3317151.1"/>
    </source>
</evidence>
<dbReference type="InterPro" id="IPR052076">
    <property type="entry name" value="TRP_cation_channel"/>
</dbReference>
<dbReference type="EMBL" id="JBJKFK010000421">
    <property type="protein sequence ID" value="KAL3317151.1"/>
    <property type="molecule type" value="Genomic_DNA"/>
</dbReference>
<dbReference type="PANTHER" id="PTHR47143">
    <property type="entry name" value="TRANSIENT RECEPTOR POTENTIAL CATION CHANNEL PROTEIN PAINLESS"/>
    <property type="match status" value="1"/>
</dbReference>
<keyword evidence="2" id="KW-0677">Repeat</keyword>
<evidence type="ECO:0000256" key="2">
    <source>
        <dbReference type="ARBA" id="ARBA00022737"/>
    </source>
</evidence>
<keyword evidence="4" id="KW-0406">Ion transport</keyword>
<comment type="caution">
    <text evidence="7">The sequence shown here is derived from an EMBL/GenBank/DDBJ whole genome shotgun (WGS) entry which is preliminary data.</text>
</comment>
<evidence type="ECO:0000256" key="6">
    <source>
        <dbReference type="SAM" id="Phobius"/>
    </source>
</evidence>
<sequence length="68" mass="7855">LFFSNLDSRDYKDQIPYIEVTFVIFSFFLILICVIIMNLMVGLAVDDIKCGMNESALTRRAMQVSEKK</sequence>
<dbReference type="Proteomes" id="UP001626550">
    <property type="component" value="Unassembled WGS sequence"/>
</dbReference>
<evidence type="ECO:0000256" key="4">
    <source>
        <dbReference type="ARBA" id="ARBA00023065"/>
    </source>
</evidence>
<keyword evidence="1" id="KW-0813">Transport</keyword>
<evidence type="ECO:0008006" key="9">
    <source>
        <dbReference type="Google" id="ProtNLM"/>
    </source>
</evidence>